<gene>
    <name evidence="1" type="ORF">DC094_12300</name>
</gene>
<dbReference type="Proteomes" id="UP000244906">
    <property type="component" value="Unassembled WGS sequence"/>
</dbReference>
<dbReference type="RefSeq" id="WP_116687400.1">
    <property type="nucleotide sequence ID" value="NZ_CAWNYD010000004.1"/>
</dbReference>
<proteinExistence type="predicted"/>
<dbReference type="EMBL" id="QDDL01000004">
    <property type="protein sequence ID" value="PVZ69018.1"/>
    <property type="molecule type" value="Genomic_DNA"/>
</dbReference>
<evidence type="ECO:0000313" key="1">
    <source>
        <dbReference type="EMBL" id="PVZ69018.1"/>
    </source>
</evidence>
<name>A0A2V1GTS2_9GAMM</name>
<dbReference type="AlphaFoldDB" id="A0A2V1GTS2"/>
<comment type="caution">
    <text evidence="1">The sequence shown here is derived from an EMBL/GenBank/DDBJ whole genome shotgun (WGS) entry which is preliminary data.</text>
</comment>
<reference evidence="1 2" key="1">
    <citation type="submission" date="2018-04" db="EMBL/GenBank/DDBJ databases">
        <title>Thalassorhabdus spongiae gen. nov., sp. nov., isolated from a marine sponge in South-West Iceland.</title>
        <authorList>
            <person name="Knobloch S."/>
            <person name="Daussin A."/>
            <person name="Johannsson R."/>
            <person name="Marteinsson V.T."/>
        </authorList>
    </citation>
    <scope>NUCLEOTIDE SEQUENCE [LARGE SCALE GENOMIC DNA]</scope>
    <source>
        <strain evidence="1 2">Hp12</strain>
    </source>
</reference>
<sequence length="72" mass="8348">MPSVNTTPEKILKHIQEQMLDPQNSRKLYRLMNGGDELTDPDLWEDQVDDIIFEMSENKFIIVNELKSLVGS</sequence>
<organism evidence="1 2">
    <name type="scientific">Pelagibaculum spongiae</name>
    <dbReference type="NCBI Taxonomy" id="2080658"/>
    <lineage>
        <taxon>Bacteria</taxon>
        <taxon>Pseudomonadati</taxon>
        <taxon>Pseudomonadota</taxon>
        <taxon>Gammaproteobacteria</taxon>
        <taxon>Oceanospirillales</taxon>
        <taxon>Pelagibaculum</taxon>
    </lineage>
</organism>
<keyword evidence="2" id="KW-1185">Reference proteome</keyword>
<protein>
    <submittedName>
        <fullName evidence="1">Uncharacterized protein</fullName>
    </submittedName>
</protein>
<evidence type="ECO:0000313" key="2">
    <source>
        <dbReference type="Proteomes" id="UP000244906"/>
    </source>
</evidence>
<accession>A0A2V1GTS2</accession>